<name>A0A157SC62_9BORD</name>
<proteinExistence type="predicted"/>
<accession>A0A157SC62</accession>
<evidence type="ECO:0000313" key="6">
    <source>
        <dbReference type="Proteomes" id="UP000076825"/>
    </source>
</evidence>
<dbReference type="STRING" id="123899.SAMEA3906487_01054"/>
<keyword evidence="1" id="KW-0805">Transcription regulation</keyword>
<dbReference type="InterPro" id="IPR020449">
    <property type="entry name" value="Tscrpt_reg_AraC-type_HTH"/>
</dbReference>
<organism evidence="5 6">
    <name type="scientific">Bordetella trematum</name>
    <dbReference type="NCBI Taxonomy" id="123899"/>
    <lineage>
        <taxon>Bacteria</taxon>
        <taxon>Pseudomonadati</taxon>
        <taxon>Pseudomonadota</taxon>
        <taxon>Betaproteobacteria</taxon>
        <taxon>Burkholderiales</taxon>
        <taxon>Alcaligenaceae</taxon>
        <taxon>Bordetella</taxon>
    </lineage>
</organism>
<dbReference type="AlphaFoldDB" id="A0A157SC62"/>
<dbReference type="PANTHER" id="PTHR46796">
    <property type="entry name" value="HTH-TYPE TRANSCRIPTIONAL ACTIVATOR RHAS-RELATED"/>
    <property type="match status" value="1"/>
</dbReference>
<keyword evidence="6" id="KW-1185">Reference proteome</keyword>
<dbReference type="GO" id="GO:0043565">
    <property type="term" value="F:sequence-specific DNA binding"/>
    <property type="evidence" value="ECO:0007669"/>
    <property type="project" value="InterPro"/>
</dbReference>
<dbReference type="InterPro" id="IPR050204">
    <property type="entry name" value="AraC_XylS_family_regulators"/>
</dbReference>
<dbReference type="PROSITE" id="PS01124">
    <property type="entry name" value="HTH_ARAC_FAMILY_2"/>
    <property type="match status" value="1"/>
</dbReference>
<dbReference type="KEGG" id="btrm:SAMEA390648701054"/>
<dbReference type="SMART" id="SM00342">
    <property type="entry name" value="HTH_ARAC"/>
    <property type="match status" value="1"/>
</dbReference>
<keyword evidence="2" id="KW-0238">DNA-binding</keyword>
<dbReference type="GeneID" id="56587542"/>
<dbReference type="SUPFAM" id="SSF46689">
    <property type="entry name" value="Homeodomain-like"/>
    <property type="match status" value="1"/>
</dbReference>
<dbReference type="Pfam" id="PF12833">
    <property type="entry name" value="HTH_18"/>
    <property type="match status" value="1"/>
</dbReference>
<dbReference type="eggNOG" id="COG2207">
    <property type="taxonomic scope" value="Bacteria"/>
</dbReference>
<dbReference type="OrthoDB" id="185346at2"/>
<gene>
    <name evidence="5" type="primary">feaR_2</name>
    <name evidence="5" type="ORF">SAMEA3906487_01054</name>
</gene>
<evidence type="ECO:0000256" key="1">
    <source>
        <dbReference type="ARBA" id="ARBA00023015"/>
    </source>
</evidence>
<feature type="domain" description="HTH araC/xylS-type" evidence="4">
    <location>
        <begin position="213"/>
        <end position="312"/>
    </location>
</feature>
<dbReference type="Proteomes" id="UP000076825">
    <property type="component" value="Chromosome 1"/>
</dbReference>
<dbReference type="InterPro" id="IPR018062">
    <property type="entry name" value="HTH_AraC-typ_CS"/>
</dbReference>
<evidence type="ECO:0000259" key="4">
    <source>
        <dbReference type="PROSITE" id="PS01124"/>
    </source>
</evidence>
<sequence>MEQAYYDTAGLPMAERSRHWESAVGATYFSLQLQFRDSNRFQGALRAWTLGELGLSQLMSSPLCYRRLKQHLPDQQENYLVTVPRRSAIRFSQAGRDTLCQPGAFLLEHGQSPYEFSYSSDNTLWVLKVPGDLLRARLRTPDRYCALAFDAAQGAGWLFASYVDLIGGQLLREDHGARQVLGPHLVELLACALEGDARVLASQQSAVRHAHLGRIERYVRLHLGEASLNPEQVAQACGISVRYLHSLYREQDQTFSEWLRSQRLQQAHHMLRTSGTSHSIARIAQQWGFADQAHFSRLYKRRYGCPPSQARN</sequence>
<dbReference type="GO" id="GO:0003700">
    <property type="term" value="F:DNA-binding transcription factor activity"/>
    <property type="evidence" value="ECO:0007669"/>
    <property type="project" value="InterPro"/>
</dbReference>
<dbReference type="RefSeq" id="WP_063491664.1">
    <property type="nucleotide sequence ID" value="NZ_CP016340.1"/>
</dbReference>
<keyword evidence="3" id="KW-0804">Transcription</keyword>
<evidence type="ECO:0000256" key="2">
    <source>
        <dbReference type="ARBA" id="ARBA00023125"/>
    </source>
</evidence>
<dbReference type="Pfam" id="PF14525">
    <property type="entry name" value="AraC_binding_2"/>
    <property type="match status" value="1"/>
</dbReference>
<dbReference type="InterPro" id="IPR035418">
    <property type="entry name" value="AraC-bd_2"/>
</dbReference>
<dbReference type="PROSITE" id="PS00041">
    <property type="entry name" value="HTH_ARAC_FAMILY_1"/>
    <property type="match status" value="1"/>
</dbReference>
<dbReference type="PATRIC" id="fig|123899.6.peg.1034"/>
<dbReference type="PRINTS" id="PR00032">
    <property type="entry name" value="HTHARAC"/>
</dbReference>
<dbReference type="Gene3D" id="1.10.10.60">
    <property type="entry name" value="Homeodomain-like"/>
    <property type="match status" value="1"/>
</dbReference>
<dbReference type="EMBL" id="LT546645">
    <property type="protein sequence ID" value="SAI68030.1"/>
    <property type="molecule type" value="Genomic_DNA"/>
</dbReference>
<evidence type="ECO:0000256" key="3">
    <source>
        <dbReference type="ARBA" id="ARBA00023163"/>
    </source>
</evidence>
<dbReference type="PANTHER" id="PTHR46796:SF6">
    <property type="entry name" value="ARAC SUBFAMILY"/>
    <property type="match status" value="1"/>
</dbReference>
<dbReference type="InterPro" id="IPR009057">
    <property type="entry name" value="Homeodomain-like_sf"/>
</dbReference>
<protein>
    <submittedName>
        <fullName evidence="5">AraC family transcriptional regulator</fullName>
    </submittedName>
</protein>
<evidence type="ECO:0000313" key="5">
    <source>
        <dbReference type="EMBL" id="SAI68030.1"/>
    </source>
</evidence>
<reference evidence="5 6" key="1">
    <citation type="submission" date="2016-04" db="EMBL/GenBank/DDBJ databases">
        <authorList>
            <consortium name="Pathogen Informatics"/>
        </authorList>
    </citation>
    <scope>NUCLEOTIDE SEQUENCE [LARGE SCALE GENOMIC DNA]</scope>
    <source>
        <strain evidence="5 6">H044680328</strain>
    </source>
</reference>
<dbReference type="InterPro" id="IPR018060">
    <property type="entry name" value="HTH_AraC"/>
</dbReference>